<organism evidence="2 3">
    <name type="scientific">Erythrobacter dokdonensis DSW-74</name>
    <dbReference type="NCBI Taxonomy" id="1300349"/>
    <lineage>
        <taxon>Bacteria</taxon>
        <taxon>Pseudomonadati</taxon>
        <taxon>Pseudomonadota</taxon>
        <taxon>Alphaproteobacteria</taxon>
        <taxon>Sphingomonadales</taxon>
        <taxon>Erythrobacteraceae</taxon>
        <taxon>Erythrobacter/Porphyrobacter group</taxon>
        <taxon>Erythrobacter</taxon>
    </lineage>
</organism>
<feature type="signal peptide" evidence="1">
    <location>
        <begin position="1"/>
        <end position="22"/>
    </location>
</feature>
<protein>
    <recommendedName>
        <fullName evidence="4">Secreted protein</fullName>
    </recommendedName>
</protein>
<keyword evidence="1" id="KW-0732">Signal</keyword>
<name>A0A1A7BIT5_9SPHN</name>
<dbReference type="Proteomes" id="UP000092484">
    <property type="component" value="Unassembled WGS sequence"/>
</dbReference>
<accession>A0A1A7BIT5</accession>
<dbReference type="EMBL" id="LZYB01000003">
    <property type="protein sequence ID" value="OBV11357.1"/>
    <property type="molecule type" value="Genomic_DNA"/>
</dbReference>
<evidence type="ECO:0000313" key="2">
    <source>
        <dbReference type="EMBL" id="OBV11357.1"/>
    </source>
</evidence>
<comment type="caution">
    <text evidence="2">The sequence shown here is derived from an EMBL/GenBank/DDBJ whole genome shotgun (WGS) entry which is preliminary data.</text>
</comment>
<dbReference type="RefSeq" id="WP_143736665.1">
    <property type="nucleotide sequence ID" value="NZ_LZYB01000003.1"/>
</dbReference>
<reference evidence="2 3" key="1">
    <citation type="submission" date="2016-06" db="EMBL/GenBank/DDBJ databases">
        <title>Genome sequence of Porphyrobacter dokdonensis DSW-74.</title>
        <authorList>
            <person name="Kim J.F."/>
            <person name="Song J.Y."/>
        </authorList>
    </citation>
    <scope>NUCLEOTIDE SEQUENCE [LARGE SCALE GENOMIC DNA]</scope>
    <source>
        <strain evidence="2 3">DSW-74</strain>
    </source>
</reference>
<evidence type="ECO:0000313" key="3">
    <source>
        <dbReference type="Proteomes" id="UP000092484"/>
    </source>
</evidence>
<sequence>MKTIRFALVAGAILAFPLAANAGHDPAPSAEPAELPSGQCRSGETTVFAGEVQDDFGLGITVCMSNETLTVRYSGEGDPQVVSCRIGECAGIIDFDHYVRYRLTIITLVWRDKNGEMTLTESFDAQNIGEEPVHIITSTWSPPEARLADLQPGEYPVIAQTPPLSLMALSYRNRP</sequence>
<evidence type="ECO:0008006" key="4">
    <source>
        <dbReference type="Google" id="ProtNLM"/>
    </source>
</evidence>
<proteinExistence type="predicted"/>
<gene>
    <name evidence="2" type="ORF">I603_1765</name>
</gene>
<dbReference type="AlphaFoldDB" id="A0A1A7BIT5"/>
<dbReference type="STRING" id="1300349.I603_1765"/>
<evidence type="ECO:0000256" key="1">
    <source>
        <dbReference type="SAM" id="SignalP"/>
    </source>
</evidence>
<keyword evidence="3" id="KW-1185">Reference proteome</keyword>
<feature type="chain" id="PRO_5008355035" description="Secreted protein" evidence="1">
    <location>
        <begin position="23"/>
        <end position="175"/>
    </location>
</feature>